<reference evidence="3" key="1">
    <citation type="journal article" date="2019" name="Int. J. Syst. Evol. Microbiol.">
        <title>The Global Catalogue of Microorganisms (GCM) 10K type strain sequencing project: providing services to taxonomists for standard genome sequencing and annotation.</title>
        <authorList>
            <consortium name="The Broad Institute Genomics Platform"/>
            <consortium name="The Broad Institute Genome Sequencing Center for Infectious Disease"/>
            <person name="Wu L."/>
            <person name="Ma J."/>
        </authorList>
    </citation>
    <scope>NUCLEOTIDE SEQUENCE [LARGE SCALE GENOMIC DNA]</scope>
    <source>
        <strain evidence="3">CCUG 63830</strain>
    </source>
</reference>
<protein>
    <submittedName>
        <fullName evidence="2">Uncharacterized protein</fullName>
    </submittedName>
</protein>
<evidence type="ECO:0000313" key="3">
    <source>
        <dbReference type="Proteomes" id="UP001596317"/>
    </source>
</evidence>
<comment type="caution">
    <text evidence="2">The sequence shown here is derived from an EMBL/GenBank/DDBJ whole genome shotgun (WGS) entry which is preliminary data.</text>
</comment>
<dbReference type="RefSeq" id="WP_380054100.1">
    <property type="nucleotide sequence ID" value="NZ_JBHSWB010000001.1"/>
</dbReference>
<feature type="signal peptide" evidence="1">
    <location>
        <begin position="1"/>
        <end position="25"/>
    </location>
</feature>
<gene>
    <name evidence="2" type="ORF">ACFP90_03280</name>
</gene>
<dbReference type="EMBL" id="JBHSWB010000001">
    <property type="protein sequence ID" value="MFC6659500.1"/>
    <property type="molecule type" value="Genomic_DNA"/>
</dbReference>
<sequence length="58" mass="5900">MLNVTPQRLLGTLAALVALATPAAAQTTAESQLVSRLNEVRSQGSAAPAAANGRWRAG</sequence>
<feature type="chain" id="PRO_5045260511" evidence="1">
    <location>
        <begin position="26"/>
        <end position="58"/>
    </location>
</feature>
<keyword evidence="3" id="KW-1185">Reference proteome</keyword>
<proteinExistence type="predicted"/>
<accession>A0ABW1ZHG8</accession>
<dbReference type="Proteomes" id="UP001596317">
    <property type="component" value="Unassembled WGS sequence"/>
</dbReference>
<name>A0ABW1ZHG8_9DEIO</name>
<organism evidence="2 3">
    <name type="scientific">Deinococcus multiflagellatus</name>
    <dbReference type="NCBI Taxonomy" id="1656887"/>
    <lineage>
        <taxon>Bacteria</taxon>
        <taxon>Thermotogati</taxon>
        <taxon>Deinococcota</taxon>
        <taxon>Deinococci</taxon>
        <taxon>Deinococcales</taxon>
        <taxon>Deinococcaceae</taxon>
        <taxon>Deinococcus</taxon>
    </lineage>
</organism>
<keyword evidence="1" id="KW-0732">Signal</keyword>
<evidence type="ECO:0000313" key="2">
    <source>
        <dbReference type="EMBL" id="MFC6659500.1"/>
    </source>
</evidence>
<evidence type="ECO:0000256" key="1">
    <source>
        <dbReference type="SAM" id="SignalP"/>
    </source>
</evidence>